<dbReference type="FunFam" id="2.170.150.20:FF:000024">
    <property type="entry name" value="Peptide-methionine (R)-S-oxide reductase"/>
    <property type="match status" value="1"/>
</dbReference>
<dbReference type="GO" id="GO:0046872">
    <property type="term" value="F:metal ion binding"/>
    <property type="evidence" value="ECO:0007669"/>
    <property type="project" value="UniProtKB-KW"/>
</dbReference>
<dbReference type="InterPro" id="IPR011057">
    <property type="entry name" value="Mss4-like_sf"/>
</dbReference>
<dbReference type="GO" id="GO:0006979">
    <property type="term" value="P:response to oxidative stress"/>
    <property type="evidence" value="ECO:0007669"/>
    <property type="project" value="InterPro"/>
</dbReference>
<dbReference type="PaxDb" id="35128-Thaps31747"/>
<dbReference type="InParanoid" id="B8BU58"/>
<dbReference type="KEGG" id="tps:THAPSDRAFT_31747"/>
<proteinExistence type="inferred from homology"/>
<dbReference type="GeneID" id="7450225"/>
<dbReference type="PANTHER" id="PTHR10173:SF52">
    <property type="entry name" value="METHIONINE-R-SULFOXIDE REDUCTASE B1"/>
    <property type="match status" value="1"/>
</dbReference>
<protein>
    <recommendedName>
        <fullName evidence="2 5">Peptide-methionine (R)-S-oxide reductase</fullName>
        <ecNumber evidence="2 5">1.8.4.12</ecNumber>
    </recommendedName>
</protein>
<evidence type="ECO:0000256" key="1">
    <source>
        <dbReference type="ARBA" id="ARBA00007174"/>
    </source>
</evidence>
<evidence type="ECO:0000313" key="8">
    <source>
        <dbReference type="Proteomes" id="UP000001449"/>
    </source>
</evidence>
<reference evidence="7 8" key="2">
    <citation type="journal article" date="2008" name="Nature">
        <title>The Phaeodactylum genome reveals the evolutionary history of diatom genomes.</title>
        <authorList>
            <person name="Bowler C."/>
            <person name="Allen A.E."/>
            <person name="Badger J.H."/>
            <person name="Grimwood J."/>
            <person name="Jabbari K."/>
            <person name="Kuo A."/>
            <person name="Maheswari U."/>
            <person name="Martens C."/>
            <person name="Maumus F."/>
            <person name="Otillar R.P."/>
            <person name="Rayko E."/>
            <person name="Salamov A."/>
            <person name="Vandepoele K."/>
            <person name="Beszteri B."/>
            <person name="Gruber A."/>
            <person name="Heijde M."/>
            <person name="Katinka M."/>
            <person name="Mock T."/>
            <person name="Valentin K."/>
            <person name="Verret F."/>
            <person name="Berges J.A."/>
            <person name="Brownlee C."/>
            <person name="Cadoret J.P."/>
            <person name="Chiovitti A."/>
            <person name="Choi C.J."/>
            <person name="Coesel S."/>
            <person name="De Martino A."/>
            <person name="Detter J.C."/>
            <person name="Durkin C."/>
            <person name="Falciatore A."/>
            <person name="Fournet J."/>
            <person name="Haruta M."/>
            <person name="Huysman M.J."/>
            <person name="Jenkins B.D."/>
            <person name="Jiroutova K."/>
            <person name="Jorgensen R.E."/>
            <person name="Joubert Y."/>
            <person name="Kaplan A."/>
            <person name="Kroger N."/>
            <person name="Kroth P.G."/>
            <person name="La Roche J."/>
            <person name="Lindquist E."/>
            <person name="Lommer M."/>
            <person name="Martin-Jezequel V."/>
            <person name="Lopez P.J."/>
            <person name="Lucas S."/>
            <person name="Mangogna M."/>
            <person name="McGinnis K."/>
            <person name="Medlin L.K."/>
            <person name="Montsant A."/>
            <person name="Oudot-Le Secq M.P."/>
            <person name="Napoli C."/>
            <person name="Obornik M."/>
            <person name="Parker M.S."/>
            <person name="Petit J.L."/>
            <person name="Porcel B.M."/>
            <person name="Poulsen N."/>
            <person name="Robison M."/>
            <person name="Rychlewski L."/>
            <person name="Rynearson T.A."/>
            <person name="Schmutz J."/>
            <person name="Shapiro H."/>
            <person name="Siaut M."/>
            <person name="Stanley M."/>
            <person name="Sussman M.R."/>
            <person name="Taylor A.R."/>
            <person name="Vardi A."/>
            <person name="von Dassow P."/>
            <person name="Vyverman W."/>
            <person name="Willis A."/>
            <person name="Wyrwicz L.S."/>
            <person name="Rokhsar D.S."/>
            <person name="Weissenbach J."/>
            <person name="Armbrust E.V."/>
            <person name="Green B.R."/>
            <person name="Van de Peer Y."/>
            <person name="Grigoriev I.V."/>
        </authorList>
    </citation>
    <scope>NUCLEOTIDE SEQUENCE [LARGE SCALE GENOMIC DNA]</scope>
    <source>
        <strain evidence="7 8">CCMP1335</strain>
    </source>
</reference>
<dbReference type="GO" id="GO:0005737">
    <property type="term" value="C:cytoplasm"/>
    <property type="evidence" value="ECO:0000318"/>
    <property type="project" value="GO_Central"/>
</dbReference>
<name>B8BU58_THAPS</name>
<evidence type="ECO:0000259" key="6">
    <source>
        <dbReference type="PROSITE" id="PS51790"/>
    </source>
</evidence>
<organism evidence="7 8">
    <name type="scientific">Thalassiosira pseudonana</name>
    <name type="common">Marine diatom</name>
    <name type="synonym">Cyclotella nana</name>
    <dbReference type="NCBI Taxonomy" id="35128"/>
    <lineage>
        <taxon>Eukaryota</taxon>
        <taxon>Sar</taxon>
        <taxon>Stramenopiles</taxon>
        <taxon>Ochrophyta</taxon>
        <taxon>Bacillariophyta</taxon>
        <taxon>Coscinodiscophyceae</taxon>
        <taxon>Thalassiosirophycidae</taxon>
        <taxon>Thalassiosirales</taxon>
        <taxon>Thalassiosiraceae</taxon>
        <taxon>Thalassiosira</taxon>
    </lineage>
</organism>
<dbReference type="NCBIfam" id="TIGR00357">
    <property type="entry name" value="peptide-methionine (R)-S-oxide reductase MsrB"/>
    <property type="match status" value="1"/>
</dbReference>
<keyword evidence="5" id="KW-0862">Zinc</keyword>
<comment type="cofactor">
    <cofactor evidence="5">
        <name>Zn(2+)</name>
        <dbReference type="ChEBI" id="CHEBI:29105"/>
    </cofactor>
    <text evidence="5">Binds 1 zinc ion per subunit.</text>
</comment>
<feature type="non-terminal residue" evidence="7">
    <location>
        <position position="1"/>
    </location>
</feature>
<dbReference type="AlphaFoldDB" id="B8BU58"/>
<evidence type="ECO:0000256" key="2">
    <source>
        <dbReference type="ARBA" id="ARBA00012499"/>
    </source>
</evidence>
<dbReference type="STRING" id="35128.B8BU58"/>
<evidence type="ECO:0000256" key="5">
    <source>
        <dbReference type="RuleBase" id="RU365044"/>
    </source>
</evidence>
<dbReference type="GO" id="GO:0033743">
    <property type="term" value="F:peptide-methionine (R)-S-oxide reductase activity"/>
    <property type="evidence" value="ECO:0000318"/>
    <property type="project" value="GO_Central"/>
</dbReference>
<gene>
    <name evidence="7" type="ORF">THAPSDRAFT_31747</name>
</gene>
<dbReference type="InterPro" id="IPR028427">
    <property type="entry name" value="Met_Sox_Rdtase_MsrB"/>
</dbReference>
<accession>B8BU58</accession>
<reference evidence="7 8" key="1">
    <citation type="journal article" date="2004" name="Science">
        <title>The genome of the diatom Thalassiosira pseudonana: ecology, evolution, and metabolism.</title>
        <authorList>
            <person name="Armbrust E.V."/>
            <person name="Berges J.A."/>
            <person name="Bowler C."/>
            <person name="Green B.R."/>
            <person name="Martinez D."/>
            <person name="Putnam N.H."/>
            <person name="Zhou S."/>
            <person name="Allen A.E."/>
            <person name="Apt K.E."/>
            <person name="Bechner M."/>
            <person name="Brzezinski M.A."/>
            <person name="Chaal B.K."/>
            <person name="Chiovitti A."/>
            <person name="Davis A.K."/>
            <person name="Demarest M.S."/>
            <person name="Detter J.C."/>
            <person name="Glavina T."/>
            <person name="Goodstein D."/>
            <person name="Hadi M.Z."/>
            <person name="Hellsten U."/>
            <person name="Hildebrand M."/>
            <person name="Jenkins B.D."/>
            <person name="Jurka J."/>
            <person name="Kapitonov V.V."/>
            <person name="Kroger N."/>
            <person name="Lau W.W."/>
            <person name="Lane T.W."/>
            <person name="Larimer F.W."/>
            <person name="Lippmeier J.C."/>
            <person name="Lucas S."/>
            <person name="Medina M."/>
            <person name="Montsant A."/>
            <person name="Obornik M."/>
            <person name="Parker M.S."/>
            <person name="Palenik B."/>
            <person name="Pazour G.J."/>
            <person name="Richardson P.M."/>
            <person name="Rynearson T.A."/>
            <person name="Saito M.A."/>
            <person name="Schwartz D.C."/>
            <person name="Thamatrakoln K."/>
            <person name="Valentin K."/>
            <person name="Vardi A."/>
            <person name="Wilkerson F.P."/>
            <person name="Rokhsar D.S."/>
        </authorList>
    </citation>
    <scope>NUCLEOTIDE SEQUENCE [LARGE SCALE GENOMIC DNA]</scope>
    <source>
        <strain evidence="7 8">CCMP1335</strain>
    </source>
</reference>
<dbReference type="eggNOG" id="KOG0856">
    <property type="taxonomic scope" value="Eukaryota"/>
</dbReference>
<dbReference type="SUPFAM" id="SSF51316">
    <property type="entry name" value="Mss4-like"/>
    <property type="match status" value="1"/>
</dbReference>
<sequence>VLKLGFTEPAWSSLYNYNKSSGIYSCANCRSPLFSSAAKYDSGSGWPSFWRTVDSERVSLKKEWDGRIECLCANCGGHLGHVFPDGPQSRMPRYCVNGAALRFDEDGEL</sequence>
<dbReference type="OMA" id="SASKFEH"/>
<dbReference type="Pfam" id="PF01641">
    <property type="entry name" value="SelR"/>
    <property type="match status" value="1"/>
</dbReference>
<evidence type="ECO:0000256" key="4">
    <source>
        <dbReference type="ARBA" id="ARBA00048488"/>
    </source>
</evidence>
<dbReference type="RefSeq" id="XP_002287264.1">
    <property type="nucleotide sequence ID" value="XM_002287228.1"/>
</dbReference>
<dbReference type="PROSITE" id="PS51790">
    <property type="entry name" value="MSRB"/>
    <property type="match status" value="1"/>
</dbReference>
<dbReference type="InterPro" id="IPR002579">
    <property type="entry name" value="Met_Sox_Rdtase_MsrB_dom"/>
</dbReference>
<keyword evidence="5" id="KW-0479">Metal-binding</keyword>
<dbReference type="EC" id="1.8.4.12" evidence="2 5"/>
<dbReference type="EMBL" id="CM000639">
    <property type="protein sequence ID" value="EED94707.1"/>
    <property type="molecule type" value="Genomic_DNA"/>
</dbReference>
<dbReference type="GO" id="GO:0030091">
    <property type="term" value="P:protein repair"/>
    <property type="evidence" value="ECO:0007669"/>
    <property type="project" value="InterPro"/>
</dbReference>
<keyword evidence="3 5" id="KW-0560">Oxidoreductase</keyword>
<comment type="catalytic activity">
    <reaction evidence="4 5">
        <text>L-methionyl-[protein] + [thioredoxin]-disulfide + H2O = L-methionyl-(R)-S-oxide-[protein] + [thioredoxin]-dithiol</text>
        <dbReference type="Rhea" id="RHEA:24164"/>
        <dbReference type="Rhea" id="RHEA-COMP:10698"/>
        <dbReference type="Rhea" id="RHEA-COMP:10700"/>
        <dbReference type="Rhea" id="RHEA-COMP:12313"/>
        <dbReference type="Rhea" id="RHEA-COMP:12314"/>
        <dbReference type="ChEBI" id="CHEBI:15377"/>
        <dbReference type="ChEBI" id="CHEBI:16044"/>
        <dbReference type="ChEBI" id="CHEBI:29950"/>
        <dbReference type="ChEBI" id="CHEBI:45764"/>
        <dbReference type="ChEBI" id="CHEBI:50058"/>
        <dbReference type="EC" id="1.8.4.12"/>
    </reaction>
</comment>
<evidence type="ECO:0000256" key="3">
    <source>
        <dbReference type="ARBA" id="ARBA00023002"/>
    </source>
</evidence>
<dbReference type="PANTHER" id="PTHR10173">
    <property type="entry name" value="METHIONINE SULFOXIDE REDUCTASE"/>
    <property type="match status" value="1"/>
</dbReference>
<feature type="domain" description="MsrB" evidence="6">
    <location>
        <begin position="1"/>
        <end position="106"/>
    </location>
</feature>
<dbReference type="Gene3D" id="2.170.150.20">
    <property type="entry name" value="Peptide methionine sulfoxide reductase"/>
    <property type="match status" value="1"/>
</dbReference>
<dbReference type="Proteomes" id="UP000001449">
    <property type="component" value="Chromosome 2"/>
</dbReference>
<dbReference type="HOGENOM" id="CLU_031040_8_5_1"/>
<keyword evidence="8" id="KW-1185">Reference proteome</keyword>
<evidence type="ECO:0000313" key="7">
    <source>
        <dbReference type="EMBL" id="EED94707.1"/>
    </source>
</evidence>
<comment type="similarity">
    <text evidence="1 5">Belongs to the MsrB Met sulfoxide reductase family.</text>
</comment>